<dbReference type="STRING" id="113226.A0A139IMF1"/>
<protein>
    <recommendedName>
        <fullName evidence="2">AB hydrolase-1 domain-containing protein</fullName>
    </recommendedName>
</protein>
<dbReference type="PANTHER" id="PTHR43798:SF31">
    <property type="entry name" value="AB HYDROLASE SUPERFAMILY PROTEIN YCLE"/>
    <property type="match status" value="1"/>
</dbReference>
<dbReference type="Proteomes" id="UP000073492">
    <property type="component" value="Unassembled WGS sequence"/>
</dbReference>
<keyword evidence="1" id="KW-0378">Hydrolase</keyword>
<dbReference type="InterPro" id="IPR000073">
    <property type="entry name" value="AB_hydrolase_1"/>
</dbReference>
<dbReference type="InterPro" id="IPR050266">
    <property type="entry name" value="AB_hydrolase_sf"/>
</dbReference>
<sequence length="265" mass="29775">MSTIYDTYLTGSWPGYTFSLDAISKYQVRIDSPRRPKMTPILSTATVRNEGCDIKYWYQGNGPLLIMIPGGGGLRKTYFPIIEHLSHEFTVCTLDRRQSGQSQARVQRAMNPSQQVRDVIAVMRDLGFDKTNLFGNSGGAIIALHFATTYPELLDRVVAHEGSTACLLPDAEQVQDLIFNTYAKAQHEGPSEAFKDFRAMQKGFEAFPSRVTGRREEVDNFLQSEFLVFGIFCPDLRQITQNRVSIAIAAGARSEDAWYARTILE</sequence>
<name>A0A139IMF1_9PEZI</name>
<dbReference type="SUPFAM" id="SSF53474">
    <property type="entry name" value="alpha/beta-Hydrolases"/>
    <property type="match status" value="1"/>
</dbReference>
<dbReference type="Pfam" id="PF00561">
    <property type="entry name" value="Abhydrolase_1"/>
    <property type="match status" value="1"/>
</dbReference>
<dbReference type="AlphaFoldDB" id="A0A139IMF1"/>
<dbReference type="GO" id="GO:0016020">
    <property type="term" value="C:membrane"/>
    <property type="evidence" value="ECO:0007669"/>
    <property type="project" value="TreeGrafter"/>
</dbReference>
<feature type="domain" description="AB hydrolase-1" evidence="2">
    <location>
        <begin position="63"/>
        <end position="179"/>
    </location>
</feature>
<evidence type="ECO:0000313" key="3">
    <source>
        <dbReference type="EMBL" id="KXT15734.1"/>
    </source>
</evidence>
<accession>A0A139IMF1</accession>
<evidence type="ECO:0000256" key="1">
    <source>
        <dbReference type="ARBA" id="ARBA00022801"/>
    </source>
</evidence>
<dbReference type="PANTHER" id="PTHR43798">
    <property type="entry name" value="MONOACYLGLYCEROL LIPASE"/>
    <property type="match status" value="1"/>
</dbReference>
<gene>
    <name evidence="3" type="ORF">AC579_1555</name>
</gene>
<organism evidence="3 4">
    <name type="scientific">Pseudocercospora musae</name>
    <dbReference type="NCBI Taxonomy" id="113226"/>
    <lineage>
        <taxon>Eukaryota</taxon>
        <taxon>Fungi</taxon>
        <taxon>Dikarya</taxon>
        <taxon>Ascomycota</taxon>
        <taxon>Pezizomycotina</taxon>
        <taxon>Dothideomycetes</taxon>
        <taxon>Dothideomycetidae</taxon>
        <taxon>Mycosphaerellales</taxon>
        <taxon>Mycosphaerellaceae</taxon>
        <taxon>Pseudocercospora</taxon>
    </lineage>
</organism>
<keyword evidence="4" id="KW-1185">Reference proteome</keyword>
<dbReference type="Gene3D" id="3.40.50.1820">
    <property type="entry name" value="alpha/beta hydrolase"/>
    <property type="match status" value="1"/>
</dbReference>
<dbReference type="OrthoDB" id="8119704at2759"/>
<evidence type="ECO:0000259" key="2">
    <source>
        <dbReference type="Pfam" id="PF00561"/>
    </source>
</evidence>
<proteinExistence type="predicted"/>
<reference evidence="3 4" key="1">
    <citation type="submission" date="2015-07" db="EMBL/GenBank/DDBJ databases">
        <title>Comparative genomics of the Sigatoka disease complex on banana suggests a link between parallel evolutionary changes in Pseudocercospora fijiensis and Pseudocercospora eumusae and increased virulence on the banana host.</title>
        <authorList>
            <person name="Chang T.-C."/>
            <person name="Salvucci A."/>
            <person name="Crous P.W."/>
            <person name="Stergiopoulos I."/>
        </authorList>
    </citation>
    <scope>NUCLEOTIDE SEQUENCE [LARGE SCALE GENOMIC DNA]</scope>
    <source>
        <strain evidence="3 4">CBS 116634</strain>
    </source>
</reference>
<comment type="caution">
    <text evidence="3">The sequence shown here is derived from an EMBL/GenBank/DDBJ whole genome shotgun (WGS) entry which is preliminary data.</text>
</comment>
<dbReference type="GO" id="GO:0016787">
    <property type="term" value="F:hydrolase activity"/>
    <property type="evidence" value="ECO:0007669"/>
    <property type="project" value="UniProtKB-KW"/>
</dbReference>
<dbReference type="EMBL" id="LFZO01000051">
    <property type="protein sequence ID" value="KXT15734.1"/>
    <property type="molecule type" value="Genomic_DNA"/>
</dbReference>
<evidence type="ECO:0000313" key="4">
    <source>
        <dbReference type="Proteomes" id="UP000073492"/>
    </source>
</evidence>
<dbReference type="InterPro" id="IPR029058">
    <property type="entry name" value="AB_hydrolase_fold"/>
</dbReference>